<dbReference type="SUPFAM" id="SSF50475">
    <property type="entry name" value="FMN-binding split barrel"/>
    <property type="match status" value="1"/>
</dbReference>
<name>A0A8X8H3X9_9RHOB</name>
<comment type="caution">
    <text evidence="1">The sequence shown here is derived from an EMBL/GenBank/DDBJ whole genome shotgun (WGS) entry which is preliminary data.</text>
</comment>
<dbReference type="RefSeq" id="WP_152825699.1">
    <property type="nucleotide sequence ID" value="NZ_WHUT02000006.1"/>
</dbReference>
<organism evidence="1 2">
    <name type="scientific">Fertoeibacter niger</name>
    <dbReference type="NCBI Taxonomy" id="2656921"/>
    <lineage>
        <taxon>Bacteria</taxon>
        <taxon>Pseudomonadati</taxon>
        <taxon>Pseudomonadota</taxon>
        <taxon>Alphaproteobacteria</taxon>
        <taxon>Rhodobacterales</taxon>
        <taxon>Paracoccaceae</taxon>
        <taxon>Fertoeibacter</taxon>
    </lineage>
</organism>
<dbReference type="InterPro" id="IPR012349">
    <property type="entry name" value="Split_barrel_FMN-bd"/>
</dbReference>
<evidence type="ECO:0000313" key="2">
    <source>
        <dbReference type="Proteomes" id="UP000484076"/>
    </source>
</evidence>
<evidence type="ECO:0000313" key="1">
    <source>
        <dbReference type="EMBL" id="NUB45128.1"/>
    </source>
</evidence>
<reference evidence="1" key="1">
    <citation type="submission" date="2020-05" db="EMBL/GenBank/DDBJ databases">
        <title>Fertoebacter nigrum gen. nov., sp. nov., a new member of the family Rhodobacteraceae.</title>
        <authorList>
            <person name="Szuroczki S."/>
            <person name="Abbaszade G."/>
            <person name="Buni D."/>
            <person name="Schumann P."/>
            <person name="Toth E."/>
        </authorList>
    </citation>
    <scope>NUCLEOTIDE SEQUENCE</scope>
    <source>
        <strain evidence="1">RG-N-1a</strain>
    </source>
</reference>
<sequence length="163" mass="17168">MPQNPDPVAPADDAARTMAQGLLATARHGALAVTDPETGTPGISRIALGLTPVGTPLTLISALAPHHAALAANPVAALMVGEPGPKGDPLTHPRLMIRVTARFIARDSTEHAVLRDHWLTTHPKSALYIDFADFALVRLEPLSALLNGGFGRAHRLTAEDLHL</sequence>
<gene>
    <name evidence="1" type="ORF">GEU84_012070</name>
</gene>
<proteinExistence type="predicted"/>
<keyword evidence="2" id="KW-1185">Reference proteome</keyword>
<dbReference type="Gene3D" id="2.30.110.10">
    <property type="entry name" value="Electron Transport, Fmn-binding Protein, Chain A"/>
    <property type="match status" value="1"/>
</dbReference>
<accession>A0A8X8H3X9</accession>
<dbReference type="EMBL" id="WHUT02000006">
    <property type="protein sequence ID" value="NUB45128.1"/>
    <property type="molecule type" value="Genomic_DNA"/>
</dbReference>
<protein>
    <submittedName>
        <fullName evidence="1">Pyridoxamine 5'-phosphate oxidase family protein</fullName>
    </submittedName>
</protein>
<dbReference type="Proteomes" id="UP000484076">
    <property type="component" value="Unassembled WGS sequence"/>
</dbReference>
<dbReference type="AlphaFoldDB" id="A0A8X8H3X9"/>